<dbReference type="EMBL" id="QJTC01000001">
    <property type="protein sequence ID" value="PYE79806.1"/>
    <property type="molecule type" value="Genomic_DNA"/>
</dbReference>
<name>A0A318SLB4_9BURK</name>
<accession>A0A318SLB4</accession>
<dbReference type="Proteomes" id="UP000247540">
    <property type="component" value="Unassembled WGS sequence"/>
</dbReference>
<comment type="caution">
    <text evidence="1">The sequence shown here is derived from an EMBL/GenBank/DDBJ whole genome shotgun (WGS) entry which is preliminary data.</text>
</comment>
<evidence type="ECO:0000313" key="1">
    <source>
        <dbReference type="EMBL" id="PYE79806.1"/>
    </source>
</evidence>
<evidence type="ECO:0000313" key="2">
    <source>
        <dbReference type="Proteomes" id="UP000247540"/>
    </source>
</evidence>
<dbReference type="AlphaFoldDB" id="A0A318SLB4"/>
<proteinExistence type="predicted"/>
<protein>
    <submittedName>
        <fullName evidence="1">Uncharacterized protein</fullName>
    </submittedName>
</protein>
<organism evidence="1 2">
    <name type="scientific">Xylophilus ampelinus</name>
    <dbReference type="NCBI Taxonomy" id="54067"/>
    <lineage>
        <taxon>Bacteria</taxon>
        <taxon>Pseudomonadati</taxon>
        <taxon>Pseudomonadota</taxon>
        <taxon>Betaproteobacteria</taxon>
        <taxon>Burkholderiales</taxon>
        <taxon>Xylophilus</taxon>
    </lineage>
</organism>
<sequence length="75" mass="7661">MATITLTLTDTPNGAVALHSSFTPAIGAALSPAQAHALDLVSRTRKQWGLHIDAAPGTITMDDIRALITPAGGAK</sequence>
<reference evidence="1 2" key="1">
    <citation type="submission" date="2018-06" db="EMBL/GenBank/DDBJ databases">
        <title>Genomic Encyclopedia of Type Strains, Phase III (KMG-III): the genomes of soil and plant-associated and newly described type strains.</title>
        <authorList>
            <person name="Whitman W."/>
        </authorList>
    </citation>
    <scope>NUCLEOTIDE SEQUENCE [LARGE SCALE GENOMIC DNA]</scope>
    <source>
        <strain evidence="1 2">CECT 7646</strain>
    </source>
</reference>
<dbReference type="RefSeq" id="WP_110464101.1">
    <property type="nucleotide sequence ID" value="NZ_JAMOFZ010000002.1"/>
</dbReference>
<gene>
    <name evidence="1" type="ORF">DFQ15_101126</name>
</gene>
<keyword evidence="2" id="KW-1185">Reference proteome</keyword>